<proteinExistence type="predicted"/>
<dbReference type="Proteomes" id="UP001201812">
    <property type="component" value="Unassembled WGS sequence"/>
</dbReference>
<reference evidence="1" key="1">
    <citation type="submission" date="2022-01" db="EMBL/GenBank/DDBJ databases">
        <title>Genome Sequence Resource for Two Populations of Ditylenchus destructor, the Migratory Endoparasitic Phytonematode.</title>
        <authorList>
            <person name="Zhang H."/>
            <person name="Lin R."/>
            <person name="Xie B."/>
        </authorList>
    </citation>
    <scope>NUCLEOTIDE SEQUENCE</scope>
    <source>
        <strain evidence="1">BazhouSP</strain>
    </source>
</reference>
<dbReference type="EMBL" id="JAKKPZ010000017">
    <property type="protein sequence ID" value="KAI1712729.1"/>
    <property type="molecule type" value="Genomic_DNA"/>
</dbReference>
<accession>A0AAD4N0I3</accession>
<gene>
    <name evidence="1" type="ORF">DdX_09353</name>
</gene>
<organism evidence="1 2">
    <name type="scientific">Ditylenchus destructor</name>
    <dbReference type="NCBI Taxonomy" id="166010"/>
    <lineage>
        <taxon>Eukaryota</taxon>
        <taxon>Metazoa</taxon>
        <taxon>Ecdysozoa</taxon>
        <taxon>Nematoda</taxon>
        <taxon>Chromadorea</taxon>
        <taxon>Rhabditida</taxon>
        <taxon>Tylenchina</taxon>
        <taxon>Tylenchomorpha</taxon>
        <taxon>Sphaerularioidea</taxon>
        <taxon>Anguinidae</taxon>
        <taxon>Anguininae</taxon>
        <taxon>Ditylenchus</taxon>
    </lineage>
</organism>
<protein>
    <recommendedName>
        <fullName evidence="3">39S ribosomal protein L30, mitochondrial</fullName>
    </recommendedName>
</protein>
<name>A0AAD4N0I3_9BILA</name>
<comment type="caution">
    <text evidence="1">The sequence shown here is derived from an EMBL/GenBank/DDBJ whole genome shotgun (WGS) entry which is preliminary data.</text>
</comment>
<evidence type="ECO:0000313" key="2">
    <source>
        <dbReference type="Proteomes" id="UP001201812"/>
    </source>
</evidence>
<evidence type="ECO:0008006" key="3">
    <source>
        <dbReference type="Google" id="ProtNLM"/>
    </source>
</evidence>
<evidence type="ECO:0000313" key="1">
    <source>
        <dbReference type="EMBL" id="KAI1712729.1"/>
    </source>
</evidence>
<keyword evidence="2" id="KW-1185">Reference proteome</keyword>
<dbReference type="AlphaFoldDB" id="A0AAD4N0I3"/>
<sequence>MAQVIRKHLVYKKYGRWWRYLPRRDDSKIKYDYDAPQNLPRAFEDPMPCEPPKLWVSWLYCDISKRSAKVQDLAMQLFGTTEPGVMNVFPNTASTNRQLWKLKHVIDICPMTFPNGEPTMENVANVEILHDGRCVIDGKLAPDPEGIQLLDTSKQFTTSYLSSRLKSRDMKFKDVYEDNVYNPENMTIYD</sequence>